<evidence type="ECO:0000313" key="4">
    <source>
        <dbReference type="EMBL" id="RUO77845.1"/>
    </source>
</evidence>
<name>A0A432ZIJ4_9GAMM</name>
<dbReference type="SUPFAM" id="SSF56801">
    <property type="entry name" value="Acetyl-CoA synthetase-like"/>
    <property type="match status" value="1"/>
</dbReference>
<dbReference type="InterPro" id="IPR042099">
    <property type="entry name" value="ANL_N_sf"/>
</dbReference>
<dbReference type="InterPro" id="IPR000873">
    <property type="entry name" value="AMP-dep_synth/lig_dom"/>
</dbReference>
<comment type="similarity">
    <text evidence="1">Belongs to the ATP-dependent AMP-binding enzyme family.</text>
</comment>
<dbReference type="PANTHER" id="PTHR43201">
    <property type="entry name" value="ACYL-COA SYNTHETASE"/>
    <property type="match status" value="1"/>
</dbReference>
<keyword evidence="2" id="KW-0436">Ligase</keyword>
<feature type="domain" description="AMP-dependent synthetase/ligase" evidence="3">
    <location>
        <begin position="113"/>
        <end position="258"/>
    </location>
</feature>
<dbReference type="AlphaFoldDB" id="A0A432ZIJ4"/>
<dbReference type="OrthoDB" id="9787658at2"/>
<dbReference type="RefSeq" id="WP_126784184.1">
    <property type="nucleotide sequence ID" value="NZ_PIQF01000001.1"/>
</dbReference>
<protein>
    <recommendedName>
        <fullName evidence="3">AMP-dependent synthetase/ligase domain-containing protein</fullName>
    </recommendedName>
</protein>
<reference evidence="4 5" key="1">
    <citation type="journal article" date="2011" name="Front. Microbiol.">
        <title>Genomic signatures of strain selection and enhancement in Bacillus atrophaeus var. globigii, a historical biowarfare simulant.</title>
        <authorList>
            <person name="Gibbons H.S."/>
            <person name="Broomall S.M."/>
            <person name="McNew L.A."/>
            <person name="Daligault H."/>
            <person name="Chapman C."/>
            <person name="Bruce D."/>
            <person name="Karavis M."/>
            <person name="Krepps M."/>
            <person name="McGregor P.A."/>
            <person name="Hong C."/>
            <person name="Park K.H."/>
            <person name="Akmal A."/>
            <person name="Feldman A."/>
            <person name="Lin J.S."/>
            <person name="Chang W.E."/>
            <person name="Higgs B.W."/>
            <person name="Demirev P."/>
            <person name="Lindquist J."/>
            <person name="Liem A."/>
            <person name="Fochler E."/>
            <person name="Read T.D."/>
            <person name="Tapia R."/>
            <person name="Johnson S."/>
            <person name="Bishop-Lilly K.A."/>
            <person name="Detter C."/>
            <person name="Han C."/>
            <person name="Sozhamannan S."/>
            <person name="Rosenzweig C.N."/>
            <person name="Skowronski E.W."/>
        </authorList>
    </citation>
    <scope>NUCLEOTIDE SEQUENCE [LARGE SCALE GENOMIC DNA]</scope>
    <source>
        <strain evidence="4 5">CL-SP19</strain>
    </source>
</reference>
<dbReference type="Pfam" id="PF00501">
    <property type="entry name" value="AMP-binding"/>
    <property type="match status" value="1"/>
</dbReference>
<dbReference type="Gene3D" id="3.30.300.30">
    <property type="match status" value="1"/>
</dbReference>
<evidence type="ECO:0000259" key="3">
    <source>
        <dbReference type="Pfam" id="PF00501"/>
    </source>
</evidence>
<dbReference type="PANTHER" id="PTHR43201:SF5">
    <property type="entry name" value="MEDIUM-CHAIN ACYL-COA LIGASE ACSF2, MITOCHONDRIAL"/>
    <property type="match status" value="1"/>
</dbReference>
<evidence type="ECO:0000256" key="1">
    <source>
        <dbReference type="ARBA" id="ARBA00006432"/>
    </source>
</evidence>
<dbReference type="Proteomes" id="UP000287908">
    <property type="component" value="Unassembled WGS sequence"/>
</dbReference>
<dbReference type="Gene3D" id="3.40.50.12780">
    <property type="entry name" value="N-terminal domain of ligase-like"/>
    <property type="match status" value="1"/>
</dbReference>
<keyword evidence="5" id="KW-1185">Reference proteome</keyword>
<dbReference type="EMBL" id="PIQF01000001">
    <property type="protein sequence ID" value="RUO77845.1"/>
    <property type="molecule type" value="Genomic_DNA"/>
</dbReference>
<gene>
    <name evidence="4" type="ORF">CWI81_05020</name>
</gene>
<dbReference type="GO" id="GO:0006631">
    <property type="term" value="P:fatty acid metabolic process"/>
    <property type="evidence" value="ECO:0007669"/>
    <property type="project" value="TreeGrafter"/>
</dbReference>
<dbReference type="GO" id="GO:0031956">
    <property type="term" value="F:medium-chain fatty acid-CoA ligase activity"/>
    <property type="evidence" value="ECO:0007669"/>
    <property type="project" value="TreeGrafter"/>
</dbReference>
<sequence>MLELSQTSIVSLIGALAADELTRIRKQDNQLWKGRQWLPDTVITTAGKAKGDDDEVVVDSFEWMSIASRVVDFFQIESSGLEDYLLRVARLGDWADVVATSRSKASSNISFSTSGSTGQPQRHQQQWSHLVAEAQFFAEYLKQNQIQPQRVIGVVPPHHIYGFIFSVLLPELLDVSVVRGLKAFSQVQGQRLQNDDLIVGFPSWYEQLAQQPIGFPERASAVCSGGPVEQQALTTLQKKGLDTVVEVYGSTETSGIGVRTERQGLYQLLPSWQRLSIKQLARLGTDETVALPDSLEWHDQRHFRPLARHDQAVQVNGINVYPRRIAEVIVAHPGIKTARVRTLASNDSSGLKALLVPTSTLSDQTDEMLITKLQEWLRDKLESHEIPKQFRVASQVPTNDMGKEIDWDLQPDLMSR</sequence>
<organism evidence="4 5">
    <name type="scientific">Idiomarina seosinensis</name>
    <dbReference type="NCBI Taxonomy" id="281739"/>
    <lineage>
        <taxon>Bacteria</taxon>
        <taxon>Pseudomonadati</taxon>
        <taxon>Pseudomonadota</taxon>
        <taxon>Gammaproteobacteria</taxon>
        <taxon>Alteromonadales</taxon>
        <taxon>Idiomarinaceae</taxon>
        <taxon>Idiomarina</taxon>
    </lineage>
</organism>
<evidence type="ECO:0000256" key="2">
    <source>
        <dbReference type="ARBA" id="ARBA00022598"/>
    </source>
</evidence>
<accession>A0A432ZIJ4</accession>
<comment type="caution">
    <text evidence="4">The sequence shown here is derived from an EMBL/GenBank/DDBJ whole genome shotgun (WGS) entry which is preliminary data.</text>
</comment>
<evidence type="ECO:0000313" key="5">
    <source>
        <dbReference type="Proteomes" id="UP000287908"/>
    </source>
</evidence>
<proteinExistence type="inferred from homology"/>
<dbReference type="InterPro" id="IPR045851">
    <property type="entry name" value="AMP-bd_C_sf"/>
</dbReference>